<dbReference type="Proteomes" id="UP000257451">
    <property type="component" value="Unassembled WGS sequence"/>
</dbReference>
<dbReference type="PANTHER" id="PTHR30487:SF0">
    <property type="entry name" value="PREPILIN LEADER PEPTIDASE_N-METHYLTRANSFERASE-RELATED"/>
    <property type="match status" value="1"/>
</dbReference>
<protein>
    <submittedName>
        <fullName evidence="2">Type IV leader peptidase family protein</fullName>
    </submittedName>
</protein>
<dbReference type="AlphaFoldDB" id="A0A2Z5YDP3"/>
<evidence type="ECO:0000313" key="2">
    <source>
        <dbReference type="EMBL" id="RFZ35036.1"/>
    </source>
</evidence>
<gene>
    <name evidence="2" type="ORF">DAVIS_04586</name>
</gene>
<evidence type="ECO:0000256" key="1">
    <source>
        <dbReference type="ARBA" id="ARBA00005801"/>
    </source>
</evidence>
<dbReference type="InterPro" id="IPR050882">
    <property type="entry name" value="Prepilin_peptidase/N-MTase"/>
</dbReference>
<comment type="similarity">
    <text evidence="1">Belongs to the peptidase A24 family.</text>
</comment>
<dbReference type="Gene3D" id="1.20.120.1220">
    <property type="match status" value="1"/>
</dbReference>
<dbReference type="GO" id="GO:0004190">
    <property type="term" value="F:aspartic-type endopeptidase activity"/>
    <property type="evidence" value="ECO:0007669"/>
    <property type="project" value="InterPro"/>
</dbReference>
<dbReference type="RefSeq" id="WP_020728529.1">
    <property type="nucleotide sequence ID" value="NZ_CAXLAF010000008.1"/>
</dbReference>
<organism evidence="2 3">
    <name type="scientific">Mycobacterium marinum</name>
    <dbReference type="NCBI Taxonomy" id="1781"/>
    <lineage>
        <taxon>Bacteria</taxon>
        <taxon>Bacillati</taxon>
        <taxon>Actinomycetota</taxon>
        <taxon>Actinomycetes</taxon>
        <taxon>Mycobacteriales</taxon>
        <taxon>Mycobacteriaceae</taxon>
        <taxon>Mycobacterium</taxon>
        <taxon>Mycobacterium ulcerans group</taxon>
    </lineage>
</organism>
<name>A0A2Z5YDP3_MYCMR</name>
<dbReference type="InterPro" id="IPR000045">
    <property type="entry name" value="Prepilin_IV_endopep_pep"/>
</dbReference>
<dbReference type="Pfam" id="PF01478">
    <property type="entry name" value="Peptidase_A24"/>
    <property type="match status" value="1"/>
</dbReference>
<sequence length="147" mass="14706">MWLVIRSPVVAVVVAWLLVLSYTDIRHRRLPNLFTLPGAGAMLLGALVAGRGTAALAGSAALTSVYLLVHLLAPAALGAGDVKLAIGLGALAGSLGVEVWFLAALAAPLMTALWAVGARLRTGALAVPHGPSMCLATAVAAGLALLG</sequence>
<comment type="caution">
    <text evidence="2">The sequence shown here is derived from an EMBL/GenBank/DDBJ whole genome shotgun (WGS) entry which is preliminary data.</text>
</comment>
<evidence type="ECO:0000313" key="3">
    <source>
        <dbReference type="Proteomes" id="UP000257451"/>
    </source>
</evidence>
<proteinExistence type="inferred from homology"/>
<reference evidence="2 3" key="1">
    <citation type="journal article" date="2018" name="Sci. Rep.">
        <title>Extensive genomic diversity among Mycobacterium marinum strains revealed by whole genome sequencing.</title>
        <authorList>
            <person name="Das S."/>
            <person name="Pettersson B.M."/>
            <person name="Behra P.R."/>
            <person name="Mallick A."/>
            <person name="Cheramie M."/>
            <person name="Ramesh M."/>
            <person name="Shirreff L."/>
            <person name="DuCote T."/>
            <person name="Dasgupta S."/>
            <person name="Ennis D.G."/>
            <person name="Kirsebom L.A."/>
        </authorList>
    </citation>
    <scope>NUCLEOTIDE SEQUENCE [LARGE SCALE GENOMIC DNA]</scope>
    <source>
        <strain evidence="2 3">Davis1</strain>
    </source>
</reference>
<dbReference type="PANTHER" id="PTHR30487">
    <property type="entry name" value="TYPE 4 PREPILIN-LIKE PROTEINS LEADER PEPTIDE-PROCESSING ENZYME"/>
    <property type="match status" value="1"/>
</dbReference>
<dbReference type="GO" id="GO:0006465">
    <property type="term" value="P:signal peptide processing"/>
    <property type="evidence" value="ECO:0007669"/>
    <property type="project" value="TreeGrafter"/>
</dbReference>
<dbReference type="EMBL" id="PEDF01000176">
    <property type="protein sequence ID" value="RFZ35036.1"/>
    <property type="molecule type" value="Genomic_DNA"/>
</dbReference>
<dbReference type="GO" id="GO:0005886">
    <property type="term" value="C:plasma membrane"/>
    <property type="evidence" value="ECO:0007669"/>
    <property type="project" value="TreeGrafter"/>
</dbReference>
<accession>A0A2Z5YDP3</accession>